<feature type="domain" description="PAS" evidence="2">
    <location>
        <begin position="228"/>
        <end position="301"/>
    </location>
</feature>
<dbReference type="InterPro" id="IPR000700">
    <property type="entry name" value="PAS-assoc_C"/>
</dbReference>
<evidence type="ECO:0000313" key="7">
    <source>
        <dbReference type="Proteomes" id="UP001461341"/>
    </source>
</evidence>
<dbReference type="Proteomes" id="UP001461341">
    <property type="component" value="Chromosome"/>
</dbReference>
<dbReference type="Gene3D" id="3.30.70.270">
    <property type="match status" value="1"/>
</dbReference>
<dbReference type="InterPro" id="IPR052155">
    <property type="entry name" value="Biofilm_reg_signaling"/>
</dbReference>
<dbReference type="CDD" id="cd01949">
    <property type="entry name" value="GGDEF"/>
    <property type="match status" value="1"/>
</dbReference>
<dbReference type="InterPro" id="IPR003607">
    <property type="entry name" value="HD/PDEase_dom"/>
</dbReference>
<evidence type="ECO:0000259" key="3">
    <source>
        <dbReference type="PROSITE" id="PS50113"/>
    </source>
</evidence>
<dbReference type="PROSITE" id="PS50887">
    <property type="entry name" value="GGDEF"/>
    <property type="match status" value="1"/>
</dbReference>
<dbReference type="SMART" id="SM00091">
    <property type="entry name" value="PAS"/>
    <property type="match status" value="2"/>
</dbReference>
<organism evidence="6 7">
    <name type="scientific">Thermatribacter velox</name>
    <dbReference type="NCBI Taxonomy" id="3039681"/>
    <lineage>
        <taxon>Bacteria</taxon>
        <taxon>Pseudomonadati</taxon>
        <taxon>Atribacterota</taxon>
        <taxon>Atribacteria</taxon>
        <taxon>Atribacterales</taxon>
        <taxon>Thermatribacteraceae</taxon>
        <taxon>Thermatribacter</taxon>
    </lineage>
</organism>
<feature type="domain" description="GGDEF" evidence="4">
    <location>
        <begin position="513"/>
        <end position="648"/>
    </location>
</feature>
<dbReference type="Pfam" id="PF13188">
    <property type="entry name" value="PAS_8"/>
    <property type="match status" value="1"/>
</dbReference>
<dbReference type="PROSITE" id="PS50112">
    <property type="entry name" value="PAS"/>
    <property type="match status" value="1"/>
</dbReference>
<dbReference type="RefSeq" id="WP_369017776.1">
    <property type="nucleotide sequence ID" value="NZ_CP121689.1"/>
</dbReference>
<keyword evidence="7" id="KW-1185">Reference proteome</keyword>
<evidence type="ECO:0000256" key="1">
    <source>
        <dbReference type="SAM" id="Coils"/>
    </source>
</evidence>
<keyword evidence="6" id="KW-0548">Nucleotidyltransferase</keyword>
<dbReference type="SMART" id="SM00267">
    <property type="entry name" value="GGDEF"/>
    <property type="match status" value="1"/>
</dbReference>
<dbReference type="PANTHER" id="PTHR44757">
    <property type="entry name" value="DIGUANYLATE CYCLASE DGCP"/>
    <property type="match status" value="1"/>
</dbReference>
<dbReference type="SUPFAM" id="SSF109604">
    <property type="entry name" value="HD-domain/PDEase-like"/>
    <property type="match status" value="1"/>
</dbReference>
<feature type="domain" description="PAC" evidence="3">
    <location>
        <begin position="306"/>
        <end position="358"/>
    </location>
</feature>
<gene>
    <name evidence="6" type="ORF">QBE54_08515</name>
</gene>
<dbReference type="InterPro" id="IPR000160">
    <property type="entry name" value="GGDEF_dom"/>
</dbReference>
<dbReference type="CDD" id="cd00077">
    <property type="entry name" value="HDc"/>
    <property type="match status" value="1"/>
</dbReference>
<dbReference type="InterPro" id="IPR035965">
    <property type="entry name" value="PAS-like_dom_sf"/>
</dbReference>
<name>A0ABZ2Y9H4_9BACT</name>
<dbReference type="EMBL" id="CP121689">
    <property type="protein sequence ID" value="WZL75627.1"/>
    <property type="molecule type" value="Genomic_DNA"/>
</dbReference>
<protein>
    <submittedName>
        <fullName evidence="6">Diguanylate cyclase</fullName>
        <ecNumber evidence="6">2.7.7.65</ecNumber>
    </submittedName>
</protein>
<dbReference type="EC" id="2.7.7.65" evidence="6"/>
<sequence length="821" mass="94879">MHKPWEMPRWLWYSMWAGGGALLVLLLFVWLLRAQVALRTRELQEANRNLQEEVLRRRSAESRLSLHLDFERMMGRIHLRFFAREDLERLLSFAFKEIGNFFGFSCICAVLPDGERLVWAEANYALEEFPLLEKLLEEPSLQSDWEKEHKILLETLSEALLEVPEKFKDKGFFAFSVPGEDSEEGFVECLFKERFSKDDERYQLLDPLLQHLRVFLSYLAISRKRAQEAEWFQTTLRSIGDAVIATDGEGRVIFMNPVAEELTGWSAGEAAGKPIEEVFHILYEQTRQPVLNPVRRVIKEGKVVGLGNHTILVSRSGREFFIDDSGAPIKDQLGKILGVVLVFRDATERREMEQKLQESERRYRMLFTFMPDGFVLLEEVQVEENKPRAFQIVEANASFAAMVRFRPEELRGLRIEEVFPGFGELLSDEHTPLLMRGEFLRKEVFVPEFDVFWEVSLFVLDGSRIGMIVSDITARKKYEAKIRYLSFHDALTGLYNRLFAEEELARLERSRDPTIGFIFADLDGLKFLNDAFSHQLGDEMLKRAAQILQSSCRKGDIVARWGGDEFLVILPATDLPAAEGVARRIEEFCQEETQKEPLFLGLSLGVAVRRHREESVWEVINVAEEEAYRKKFLRREERGKEYAQLLYKSLFALGIEDEKKLLAMEKLALKMGGELGLSHEELERVKLLVAFHDVGKLALPRELLFEEETLSEEEKALWKQHPAFGYRIVRVTPSLHPVAEEIYAFREHWDGSGYPQGKKEEEIPLITRLVQVVDAYLTLTFSTGGRASLSPQEALEQIEKEKGVRFDPQMVELLKTVLKEK</sequence>
<feature type="coiled-coil region" evidence="1">
    <location>
        <begin position="33"/>
        <end position="63"/>
    </location>
</feature>
<dbReference type="Pfam" id="PF00989">
    <property type="entry name" value="PAS"/>
    <property type="match status" value="1"/>
</dbReference>
<evidence type="ECO:0000259" key="5">
    <source>
        <dbReference type="PROSITE" id="PS51832"/>
    </source>
</evidence>
<dbReference type="PANTHER" id="PTHR44757:SF2">
    <property type="entry name" value="BIOFILM ARCHITECTURE MAINTENANCE PROTEIN MBAA"/>
    <property type="match status" value="1"/>
</dbReference>
<dbReference type="InterPro" id="IPR013767">
    <property type="entry name" value="PAS_fold"/>
</dbReference>
<keyword evidence="6" id="KW-0808">Transferase</keyword>
<dbReference type="PROSITE" id="PS51832">
    <property type="entry name" value="HD_GYP"/>
    <property type="match status" value="1"/>
</dbReference>
<dbReference type="CDD" id="cd00130">
    <property type="entry name" value="PAS"/>
    <property type="match status" value="1"/>
</dbReference>
<dbReference type="Pfam" id="PF13487">
    <property type="entry name" value="HD_5"/>
    <property type="match status" value="1"/>
</dbReference>
<evidence type="ECO:0000313" key="6">
    <source>
        <dbReference type="EMBL" id="WZL75627.1"/>
    </source>
</evidence>
<dbReference type="Pfam" id="PF00990">
    <property type="entry name" value="GGDEF"/>
    <property type="match status" value="1"/>
</dbReference>
<dbReference type="InterPro" id="IPR029787">
    <property type="entry name" value="Nucleotide_cyclase"/>
</dbReference>
<dbReference type="InterPro" id="IPR000014">
    <property type="entry name" value="PAS"/>
</dbReference>
<dbReference type="SUPFAM" id="SSF55785">
    <property type="entry name" value="PYP-like sensor domain (PAS domain)"/>
    <property type="match status" value="2"/>
</dbReference>
<proteinExistence type="predicted"/>
<dbReference type="Gene3D" id="1.10.3210.10">
    <property type="entry name" value="Hypothetical protein af1432"/>
    <property type="match status" value="1"/>
</dbReference>
<dbReference type="GO" id="GO:0052621">
    <property type="term" value="F:diguanylate cyclase activity"/>
    <property type="evidence" value="ECO:0007669"/>
    <property type="project" value="UniProtKB-EC"/>
</dbReference>
<dbReference type="InterPro" id="IPR037522">
    <property type="entry name" value="HD_GYP_dom"/>
</dbReference>
<reference evidence="6 7" key="1">
    <citation type="submission" date="2023-03" db="EMBL/GenBank/DDBJ databases">
        <title>Novel Species.</title>
        <authorList>
            <person name="Ma S."/>
        </authorList>
    </citation>
    <scope>NUCLEOTIDE SEQUENCE [LARGE SCALE GENOMIC DNA]</scope>
    <source>
        <strain evidence="6 7">B11</strain>
    </source>
</reference>
<evidence type="ECO:0000259" key="2">
    <source>
        <dbReference type="PROSITE" id="PS50112"/>
    </source>
</evidence>
<dbReference type="Gene3D" id="3.30.450.20">
    <property type="entry name" value="PAS domain"/>
    <property type="match status" value="2"/>
</dbReference>
<accession>A0ABZ2Y9H4</accession>
<dbReference type="NCBIfam" id="TIGR00229">
    <property type="entry name" value="sensory_box"/>
    <property type="match status" value="1"/>
</dbReference>
<keyword evidence="1" id="KW-0175">Coiled coil</keyword>
<dbReference type="SUPFAM" id="SSF55073">
    <property type="entry name" value="Nucleotide cyclase"/>
    <property type="match status" value="1"/>
</dbReference>
<dbReference type="InterPro" id="IPR043128">
    <property type="entry name" value="Rev_trsase/Diguanyl_cyclase"/>
</dbReference>
<dbReference type="NCBIfam" id="TIGR00254">
    <property type="entry name" value="GGDEF"/>
    <property type="match status" value="1"/>
</dbReference>
<evidence type="ECO:0000259" key="4">
    <source>
        <dbReference type="PROSITE" id="PS50887"/>
    </source>
</evidence>
<feature type="domain" description="HD-GYP" evidence="5">
    <location>
        <begin position="635"/>
        <end position="821"/>
    </location>
</feature>
<dbReference type="PROSITE" id="PS50113">
    <property type="entry name" value="PAC"/>
    <property type="match status" value="1"/>
</dbReference>